<sequence length="237" mass="26296">MKTWLVAAAGIMASVSLAVVALFLPFVLSAMQSPSRLEGVVTSSEEGIVREYNQSVFYLSYGTTYSKVPSFSPNVSRNSTIEVLLVNVSTIYDVLNETPSSLSSNQSNASRLTLTNSQLFNFAMSLSLLCSHGSSFSVYPDLIVINSTETLPVLISFLPNDSVFFPSCHDFYSVKAIKSTFSQVNDRVYAQVYLQFHIKKSQFQNYQVMLIIISLKDKLGSTQNVVFILFNNNNKNI</sequence>
<gene>
    <name evidence="1" type="ORF">GC250_07680</name>
</gene>
<accession>A0A6A9QL46</accession>
<organism evidence="1 2">
    <name type="scientific">Sulfuracidifex metallicus DSM 6482 = JCM 9184</name>
    <dbReference type="NCBI Taxonomy" id="523847"/>
    <lineage>
        <taxon>Archaea</taxon>
        <taxon>Thermoproteota</taxon>
        <taxon>Thermoprotei</taxon>
        <taxon>Sulfolobales</taxon>
        <taxon>Sulfolobaceae</taxon>
        <taxon>Sulfuracidifex</taxon>
    </lineage>
</organism>
<name>A0A6A9QL46_SULME</name>
<reference evidence="1 2" key="1">
    <citation type="submission" date="2019-10" db="EMBL/GenBank/DDBJ databases">
        <title>Sequencing and Assembly of Multiple Reported Metal-Biooxidizing Members of the Extremely Thermoacidophilic Archaeal Family Sulfolobaceae.</title>
        <authorList>
            <person name="Counts J.A."/>
            <person name="Kelly R.M."/>
        </authorList>
    </citation>
    <scope>NUCLEOTIDE SEQUENCE [LARGE SCALE GENOMIC DNA]</scope>
    <source>
        <strain evidence="1 2">DSM 6482</strain>
    </source>
</reference>
<dbReference type="Proteomes" id="UP000470772">
    <property type="component" value="Unassembled WGS sequence"/>
</dbReference>
<evidence type="ECO:0000313" key="1">
    <source>
        <dbReference type="EMBL" id="MUN29314.1"/>
    </source>
</evidence>
<evidence type="ECO:0000313" key="2">
    <source>
        <dbReference type="Proteomes" id="UP000470772"/>
    </source>
</evidence>
<comment type="caution">
    <text evidence="1">The sequence shown here is derived from an EMBL/GenBank/DDBJ whole genome shotgun (WGS) entry which is preliminary data.</text>
</comment>
<dbReference type="AlphaFoldDB" id="A0A6A9QL46"/>
<dbReference type="RefSeq" id="WP_156016896.1">
    <property type="nucleotide sequence ID" value="NZ_WGGD01000005.1"/>
</dbReference>
<protein>
    <submittedName>
        <fullName evidence="1">Uncharacterized protein</fullName>
    </submittedName>
</protein>
<dbReference type="EMBL" id="WGGD01000005">
    <property type="protein sequence ID" value="MUN29314.1"/>
    <property type="molecule type" value="Genomic_DNA"/>
</dbReference>
<keyword evidence="2" id="KW-1185">Reference proteome</keyword>
<proteinExistence type="predicted"/>